<dbReference type="Pfam" id="PF08387">
    <property type="entry name" value="FBD"/>
    <property type="match status" value="1"/>
</dbReference>
<dbReference type="AlphaFoldDB" id="A0A251RUY1"/>
<dbReference type="InterPro" id="IPR032675">
    <property type="entry name" value="LRR_dom_sf"/>
</dbReference>
<dbReference type="SUPFAM" id="SSF81383">
    <property type="entry name" value="F-box domain"/>
    <property type="match status" value="1"/>
</dbReference>
<dbReference type="SUPFAM" id="SSF52047">
    <property type="entry name" value="RNI-like"/>
    <property type="match status" value="1"/>
</dbReference>
<dbReference type="EMBL" id="MNCJ02000332">
    <property type="protein sequence ID" value="KAF5757122.1"/>
    <property type="molecule type" value="Genomic_DNA"/>
</dbReference>
<reference evidence="3" key="2">
    <citation type="submission" date="2017-02" db="EMBL/GenBank/DDBJ databases">
        <title>Sunflower complete genome.</title>
        <authorList>
            <person name="Langlade N."/>
            <person name="Munos S."/>
        </authorList>
    </citation>
    <scope>NUCLEOTIDE SEQUENCE [LARGE SCALE GENOMIC DNA]</scope>
    <source>
        <tissue evidence="3">Leaves</tissue>
    </source>
</reference>
<reference evidence="2" key="3">
    <citation type="submission" date="2020-06" db="EMBL/GenBank/DDBJ databases">
        <title>Helianthus annuus Genome sequencing and assembly Release 2.</title>
        <authorList>
            <person name="Gouzy J."/>
            <person name="Langlade N."/>
            <person name="Munos S."/>
        </authorList>
    </citation>
    <scope>NUCLEOTIDE SEQUENCE</scope>
    <source>
        <tissue evidence="2">Leaves</tissue>
    </source>
</reference>
<dbReference type="InterPro" id="IPR053781">
    <property type="entry name" value="F-box_AtFBL13-like"/>
</dbReference>
<reference evidence="2 4" key="1">
    <citation type="journal article" date="2017" name="Nature">
        <title>The sunflower genome provides insights into oil metabolism, flowering and Asterid evolution.</title>
        <authorList>
            <person name="Badouin H."/>
            <person name="Gouzy J."/>
            <person name="Grassa C.J."/>
            <person name="Murat F."/>
            <person name="Staton S.E."/>
            <person name="Cottret L."/>
            <person name="Lelandais-Briere C."/>
            <person name="Owens G.L."/>
            <person name="Carrere S."/>
            <person name="Mayjonade B."/>
            <person name="Legrand L."/>
            <person name="Gill N."/>
            <person name="Kane N.C."/>
            <person name="Bowers J.E."/>
            <person name="Hubner S."/>
            <person name="Bellec A."/>
            <person name="Berard A."/>
            <person name="Berges H."/>
            <person name="Blanchet N."/>
            <person name="Boniface M.C."/>
            <person name="Brunel D."/>
            <person name="Catrice O."/>
            <person name="Chaidir N."/>
            <person name="Claudel C."/>
            <person name="Donnadieu C."/>
            <person name="Faraut T."/>
            <person name="Fievet G."/>
            <person name="Helmstetter N."/>
            <person name="King M."/>
            <person name="Knapp S.J."/>
            <person name="Lai Z."/>
            <person name="Le Paslier M.C."/>
            <person name="Lippi Y."/>
            <person name="Lorenzon L."/>
            <person name="Mandel J.R."/>
            <person name="Marage G."/>
            <person name="Marchand G."/>
            <person name="Marquand E."/>
            <person name="Bret-Mestries E."/>
            <person name="Morien E."/>
            <person name="Nambeesan S."/>
            <person name="Nguyen T."/>
            <person name="Pegot-Espagnet P."/>
            <person name="Pouilly N."/>
            <person name="Raftis F."/>
            <person name="Sallet E."/>
            <person name="Schiex T."/>
            <person name="Thomas J."/>
            <person name="Vandecasteele C."/>
            <person name="Vares D."/>
            <person name="Vear F."/>
            <person name="Vautrin S."/>
            <person name="Crespi M."/>
            <person name="Mangin B."/>
            <person name="Burke J.M."/>
            <person name="Salse J."/>
            <person name="Munos S."/>
            <person name="Vincourt P."/>
            <person name="Rieseberg L.H."/>
            <person name="Langlade N.B."/>
        </authorList>
    </citation>
    <scope>NUCLEOTIDE SEQUENCE [LARGE SCALE GENOMIC DNA]</scope>
    <source>
        <strain evidence="4">cv. SF193</strain>
        <tissue evidence="2">Leaves</tissue>
    </source>
</reference>
<proteinExistence type="predicted"/>
<evidence type="ECO:0000313" key="3">
    <source>
        <dbReference type="EMBL" id="OTF87674.1"/>
    </source>
</evidence>
<dbReference type="Pfam" id="PF24758">
    <property type="entry name" value="LRR_At5g56370"/>
    <property type="match status" value="1"/>
</dbReference>
<sequence>MSSKKVDRLTRLPEEIRSHILSLMPTKFAVQTSILSKRWRYSWMFVTSLDFEFIPAIHGINSFLESVDLVMELCKTSQLQSFRLDFPGWRLPNSRVSNWIDKAVRLNVRELDIEVIEQVELPLILFTCKTLTKLRLKTAFRECPCRVNLPCLKTLAIFVYKNPFLNAFKLIAGCPVLESLYLKVSFYDGVEDYIFRIPTLKRLKLTFLCSPVVNKVVLDVPNLEYLFVGGTPCSIFVMKNVSSLVEASISLYDFTYDHLQKLTFEHLWAELLKGVSGVKSLSIKRMSSTLHLPTFLNMKHLELKSFWPSRRILQFLENSPELKHLYIDKLEGSCWIEPKLVPACMPTNLTTIKFSVYKWSKCDIPFLKYTLGNAEALKTVTITWADSRVEEESELCAELLKLSRASRYCEIHFLK</sequence>
<dbReference type="SMART" id="SM00579">
    <property type="entry name" value="FBD"/>
    <property type="match status" value="1"/>
</dbReference>
<dbReference type="CDD" id="cd22160">
    <property type="entry name" value="F-box_AtFBL13-like"/>
    <property type="match status" value="1"/>
</dbReference>
<evidence type="ECO:0000313" key="2">
    <source>
        <dbReference type="EMBL" id="KAF5757122.1"/>
    </source>
</evidence>
<dbReference type="OrthoDB" id="612216at2759"/>
<dbReference type="InterPro" id="IPR036047">
    <property type="entry name" value="F-box-like_dom_sf"/>
</dbReference>
<dbReference type="InterPro" id="IPR050232">
    <property type="entry name" value="FBL13/AtMIF1-like"/>
</dbReference>
<keyword evidence="4" id="KW-1185">Reference proteome</keyword>
<evidence type="ECO:0000259" key="1">
    <source>
        <dbReference type="SMART" id="SM00579"/>
    </source>
</evidence>
<name>A0A251RUY1_HELAN</name>
<accession>A0A251RUY1</accession>
<dbReference type="PANTHER" id="PTHR31900">
    <property type="entry name" value="F-BOX/RNI SUPERFAMILY PROTEIN-RELATED"/>
    <property type="match status" value="1"/>
</dbReference>
<dbReference type="Proteomes" id="UP000215914">
    <property type="component" value="Chromosome 17"/>
</dbReference>
<dbReference type="Gene3D" id="3.80.10.10">
    <property type="entry name" value="Ribonuclease Inhibitor"/>
    <property type="match status" value="1"/>
</dbReference>
<dbReference type="Pfam" id="PF00646">
    <property type="entry name" value="F-box"/>
    <property type="match status" value="1"/>
</dbReference>
<dbReference type="Gramene" id="mRNA:HanXRQr2_Chr17g0822921">
    <property type="protein sequence ID" value="mRNA:HanXRQr2_Chr17g0822921"/>
    <property type="gene ID" value="HanXRQr2_Chr17g0822921"/>
</dbReference>
<feature type="domain" description="FBD" evidence="1">
    <location>
        <begin position="343"/>
        <end position="414"/>
    </location>
</feature>
<gene>
    <name evidence="3" type="ORF">HannXRQ_Chr17g0564481</name>
    <name evidence="2" type="ORF">HanXRQr2_Chr17g0822921</name>
</gene>
<dbReference type="OMA" id="TITWADS"/>
<dbReference type="PANTHER" id="PTHR31900:SF31">
    <property type="entry name" value="F-BOX_LRR-REPEAT PROTEIN 13-LIKE"/>
    <property type="match status" value="1"/>
</dbReference>
<dbReference type="InterPro" id="IPR006566">
    <property type="entry name" value="FBD"/>
</dbReference>
<dbReference type="EMBL" id="CM007906">
    <property type="protein sequence ID" value="OTF87674.1"/>
    <property type="molecule type" value="Genomic_DNA"/>
</dbReference>
<organism evidence="3 4">
    <name type="scientific">Helianthus annuus</name>
    <name type="common">Common sunflower</name>
    <dbReference type="NCBI Taxonomy" id="4232"/>
    <lineage>
        <taxon>Eukaryota</taxon>
        <taxon>Viridiplantae</taxon>
        <taxon>Streptophyta</taxon>
        <taxon>Embryophyta</taxon>
        <taxon>Tracheophyta</taxon>
        <taxon>Spermatophyta</taxon>
        <taxon>Magnoliopsida</taxon>
        <taxon>eudicotyledons</taxon>
        <taxon>Gunneridae</taxon>
        <taxon>Pentapetalae</taxon>
        <taxon>asterids</taxon>
        <taxon>campanulids</taxon>
        <taxon>Asterales</taxon>
        <taxon>Asteraceae</taxon>
        <taxon>Asteroideae</taxon>
        <taxon>Heliantheae alliance</taxon>
        <taxon>Heliantheae</taxon>
        <taxon>Helianthus</taxon>
    </lineage>
</organism>
<dbReference type="FunCoup" id="A0A251RUY1">
    <property type="interactions" value="679"/>
</dbReference>
<protein>
    <submittedName>
        <fullName evidence="2">F-box domain, FBD domain, leucine-rich repeat domain superfamily</fullName>
    </submittedName>
    <submittedName>
        <fullName evidence="3">Putative F-box domain, FBD domain, Leucine-rich repeat domain, L domain-like protein</fullName>
    </submittedName>
</protein>
<dbReference type="InterPro" id="IPR055411">
    <property type="entry name" value="LRR_FXL15/At3g58940/PEG3-like"/>
</dbReference>
<dbReference type="InterPro" id="IPR001810">
    <property type="entry name" value="F-box_dom"/>
</dbReference>
<dbReference type="InParanoid" id="A0A251RUY1"/>
<evidence type="ECO:0000313" key="4">
    <source>
        <dbReference type="Proteomes" id="UP000215914"/>
    </source>
</evidence>